<accession>A0A1Y1XX28</accession>
<proteinExistence type="predicted"/>
<keyword evidence="2" id="KW-1185">Reference proteome</keyword>
<dbReference type="AlphaFoldDB" id="A0A1Y1XX28"/>
<dbReference type="Proteomes" id="UP000193498">
    <property type="component" value="Unassembled WGS sequence"/>
</dbReference>
<gene>
    <name evidence="1" type="ORF">K493DRAFT_318095</name>
</gene>
<sequence>MIALPAKHYTGSSQCSDKGPSVKSFFGNAPFYQQELPVDLLRCPKLSQFKKQSPPTKVEFSKLNQDEAIDVLYDLLSDTFDKLVELAHS</sequence>
<comment type="caution">
    <text evidence="1">The sequence shown here is derived from an EMBL/GenBank/DDBJ whole genome shotgun (WGS) entry which is preliminary data.</text>
</comment>
<name>A0A1Y1XX28_9FUNG</name>
<protein>
    <submittedName>
        <fullName evidence="1">Uncharacterized protein</fullName>
    </submittedName>
</protein>
<dbReference type="EMBL" id="MCFE01000387">
    <property type="protein sequence ID" value="ORX90300.1"/>
    <property type="molecule type" value="Genomic_DNA"/>
</dbReference>
<evidence type="ECO:0000313" key="2">
    <source>
        <dbReference type="Proteomes" id="UP000193498"/>
    </source>
</evidence>
<reference evidence="1 2" key="1">
    <citation type="submission" date="2016-07" db="EMBL/GenBank/DDBJ databases">
        <title>Pervasive Adenine N6-methylation of Active Genes in Fungi.</title>
        <authorList>
            <consortium name="DOE Joint Genome Institute"/>
            <person name="Mondo S.J."/>
            <person name="Dannebaum R.O."/>
            <person name="Kuo R.C."/>
            <person name="Labutti K."/>
            <person name="Haridas S."/>
            <person name="Kuo A."/>
            <person name="Salamov A."/>
            <person name="Ahrendt S.R."/>
            <person name="Lipzen A."/>
            <person name="Sullivan W."/>
            <person name="Andreopoulos W.B."/>
            <person name="Clum A."/>
            <person name="Lindquist E."/>
            <person name="Daum C."/>
            <person name="Ramamoorthy G.K."/>
            <person name="Gryganskyi A."/>
            <person name="Culley D."/>
            <person name="Magnuson J.K."/>
            <person name="James T.Y."/>
            <person name="O'Malley M.A."/>
            <person name="Stajich J.E."/>
            <person name="Spatafora J.W."/>
            <person name="Visel A."/>
            <person name="Grigoriev I.V."/>
        </authorList>
    </citation>
    <scope>NUCLEOTIDE SEQUENCE [LARGE SCALE GENOMIC DNA]</scope>
    <source>
        <strain evidence="1 2">CBS 931.73</strain>
    </source>
</reference>
<evidence type="ECO:0000313" key="1">
    <source>
        <dbReference type="EMBL" id="ORX90300.1"/>
    </source>
</evidence>
<dbReference type="InParanoid" id="A0A1Y1XX28"/>
<organism evidence="1 2">
    <name type="scientific">Basidiobolus meristosporus CBS 931.73</name>
    <dbReference type="NCBI Taxonomy" id="1314790"/>
    <lineage>
        <taxon>Eukaryota</taxon>
        <taxon>Fungi</taxon>
        <taxon>Fungi incertae sedis</taxon>
        <taxon>Zoopagomycota</taxon>
        <taxon>Entomophthoromycotina</taxon>
        <taxon>Basidiobolomycetes</taxon>
        <taxon>Basidiobolales</taxon>
        <taxon>Basidiobolaceae</taxon>
        <taxon>Basidiobolus</taxon>
    </lineage>
</organism>